<proteinExistence type="predicted"/>
<dbReference type="Proteomes" id="UP000001514">
    <property type="component" value="Unassembled WGS sequence"/>
</dbReference>
<dbReference type="AlphaFoldDB" id="D8RYW2"/>
<name>D8RYW2_SELML</name>
<dbReference type="EMBL" id="GL377595">
    <property type="protein sequence ID" value="EFJ22643.1"/>
    <property type="molecule type" value="Genomic_DNA"/>
</dbReference>
<organism evidence="2">
    <name type="scientific">Selaginella moellendorffii</name>
    <name type="common">Spikemoss</name>
    <dbReference type="NCBI Taxonomy" id="88036"/>
    <lineage>
        <taxon>Eukaryota</taxon>
        <taxon>Viridiplantae</taxon>
        <taxon>Streptophyta</taxon>
        <taxon>Embryophyta</taxon>
        <taxon>Tracheophyta</taxon>
        <taxon>Lycopodiopsida</taxon>
        <taxon>Selaginellales</taxon>
        <taxon>Selaginellaceae</taxon>
        <taxon>Selaginella</taxon>
    </lineage>
</organism>
<keyword evidence="2" id="KW-1185">Reference proteome</keyword>
<dbReference type="HOGENOM" id="CLU_1589244_0_0_1"/>
<evidence type="ECO:0000313" key="2">
    <source>
        <dbReference type="Proteomes" id="UP000001514"/>
    </source>
</evidence>
<sequence>MLNSSLAKKKALNPTCVFTLRAGKSFIFSFVLLSPTNTVKAILFSDIGEHALPFIREAAKKYSKFMFFRYVLLVNRRITPSWKLWKNIKFMVLPTFTVLFNNRLVGDICGLQEMIFQGLTPLLSSLNGFSWILKSKRRLCNEITGMVGKSKVAKYENGVPPSCCEGDS</sequence>
<dbReference type="Gramene" id="EFJ22643">
    <property type="protein sequence ID" value="EFJ22643"/>
    <property type="gene ID" value="SELMODRAFT_416311"/>
</dbReference>
<protein>
    <submittedName>
        <fullName evidence="1">Uncharacterized protein</fullName>
    </submittedName>
</protein>
<reference evidence="1 2" key="1">
    <citation type="journal article" date="2011" name="Science">
        <title>The Selaginella genome identifies genetic changes associated with the evolution of vascular plants.</title>
        <authorList>
            <person name="Banks J.A."/>
            <person name="Nishiyama T."/>
            <person name="Hasebe M."/>
            <person name="Bowman J.L."/>
            <person name="Gribskov M."/>
            <person name="dePamphilis C."/>
            <person name="Albert V.A."/>
            <person name="Aono N."/>
            <person name="Aoyama T."/>
            <person name="Ambrose B.A."/>
            <person name="Ashton N.W."/>
            <person name="Axtell M.J."/>
            <person name="Barker E."/>
            <person name="Barker M.S."/>
            <person name="Bennetzen J.L."/>
            <person name="Bonawitz N.D."/>
            <person name="Chapple C."/>
            <person name="Cheng C."/>
            <person name="Correa L.G."/>
            <person name="Dacre M."/>
            <person name="DeBarry J."/>
            <person name="Dreyer I."/>
            <person name="Elias M."/>
            <person name="Engstrom E.M."/>
            <person name="Estelle M."/>
            <person name="Feng L."/>
            <person name="Finet C."/>
            <person name="Floyd S.K."/>
            <person name="Frommer W.B."/>
            <person name="Fujita T."/>
            <person name="Gramzow L."/>
            <person name="Gutensohn M."/>
            <person name="Harholt J."/>
            <person name="Hattori M."/>
            <person name="Heyl A."/>
            <person name="Hirai T."/>
            <person name="Hiwatashi Y."/>
            <person name="Ishikawa M."/>
            <person name="Iwata M."/>
            <person name="Karol K.G."/>
            <person name="Koehler B."/>
            <person name="Kolukisaoglu U."/>
            <person name="Kubo M."/>
            <person name="Kurata T."/>
            <person name="Lalonde S."/>
            <person name="Li K."/>
            <person name="Li Y."/>
            <person name="Litt A."/>
            <person name="Lyons E."/>
            <person name="Manning G."/>
            <person name="Maruyama T."/>
            <person name="Michael T.P."/>
            <person name="Mikami K."/>
            <person name="Miyazaki S."/>
            <person name="Morinaga S."/>
            <person name="Murata T."/>
            <person name="Mueller-Roeber B."/>
            <person name="Nelson D.R."/>
            <person name="Obara M."/>
            <person name="Oguri Y."/>
            <person name="Olmstead R.G."/>
            <person name="Onodera N."/>
            <person name="Petersen B.L."/>
            <person name="Pils B."/>
            <person name="Prigge M."/>
            <person name="Rensing S.A."/>
            <person name="Riano-Pachon D.M."/>
            <person name="Roberts A.W."/>
            <person name="Sato Y."/>
            <person name="Scheller H.V."/>
            <person name="Schulz B."/>
            <person name="Schulz C."/>
            <person name="Shakirov E.V."/>
            <person name="Shibagaki N."/>
            <person name="Shinohara N."/>
            <person name="Shippen D.E."/>
            <person name="Soerensen I."/>
            <person name="Sotooka R."/>
            <person name="Sugimoto N."/>
            <person name="Sugita M."/>
            <person name="Sumikawa N."/>
            <person name="Tanurdzic M."/>
            <person name="Theissen G."/>
            <person name="Ulvskov P."/>
            <person name="Wakazuki S."/>
            <person name="Weng J.K."/>
            <person name="Willats W.W."/>
            <person name="Wipf D."/>
            <person name="Wolf P.G."/>
            <person name="Yang L."/>
            <person name="Zimmer A.D."/>
            <person name="Zhu Q."/>
            <person name="Mitros T."/>
            <person name="Hellsten U."/>
            <person name="Loque D."/>
            <person name="Otillar R."/>
            <person name="Salamov A."/>
            <person name="Schmutz J."/>
            <person name="Shapiro H."/>
            <person name="Lindquist E."/>
            <person name="Lucas S."/>
            <person name="Rokhsar D."/>
            <person name="Grigoriev I.V."/>
        </authorList>
    </citation>
    <scope>NUCLEOTIDE SEQUENCE [LARGE SCALE GENOMIC DNA]</scope>
</reference>
<evidence type="ECO:0000313" key="1">
    <source>
        <dbReference type="EMBL" id="EFJ22643.1"/>
    </source>
</evidence>
<accession>D8RYW2</accession>
<dbReference type="KEGG" id="smo:SELMODRAFT_416311"/>
<gene>
    <name evidence="1" type="ORF">SELMODRAFT_416311</name>
</gene>
<dbReference type="InParanoid" id="D8RYW2"/>